<evidence type="ECO:0000313" key="3">
    <source>
        <dbReference type="Proteomes" id="UP000501130"/>
    </source>
</evidence>
<keyword evidence="3" id="KW-1185">Reference proteome</keyword>
<name>A0ABX6N990_9BURK</name>
<feature type="signal peptide" evidence="1">
    <location>
        <begin position="1"/>
        <end position="32"/>
    </location>
</feature>
<reference evidence="2 3" key="1">
    <citation type="submission" date="2020-05" db="EMBL/GenBank/DDBJ databases">
        <title>Compete genome of Limnobacter sp. SAORIC-580.</title>
        <authorList>
            <person name="Song J."/>
            <person name="Cho J.-C."/>
        </authorList>
    </citation>
    <scope>NUCLEOTIDE SEQUENCE [LARGE SCALE GENOMIC DNA]</scope>
    <source>
        <strain evidence="2 3">SAORIC-580</strain>
    </source>
</reference>
<dbReference type="EMBL" id="CP053084">
    <property type="protein sequence ID" value="QJR30738.1"/>
    <property type="molecule type" value="Genomic_DNA"/>
</dbReference>
<accession>A0ABX6N990</accession>
<feature type="chain" id="PRO_5046247821" evidence="1">
    <location>
        <begin position="33"/>
        <end position="840"/>
    </location>
</feature>
<proteinExistence type="predicted"/>
<keyword evidence="1" id="KW-0732">Signal</keyword>
<evidence type="ECO:0000256" key="1">
    <source>
        <dbReference type="SAM" id="SignalP"/>
    </source>
</evidence>
<organism evidence="2 3">
    <name type="scientific">Limnobacter profundi</name>
    <dbReference type="NCBI Taxonomy" id="2732163"/>
    <lineage>
        <taxon>Bacteria</taxon>
        <taxon>Pseudomonadati</taxon>
        <taxon>Pseudomonadota</taxon>
        <taxon>Betaproteobacteria</taxon>
        <taxon>Burkholderiales</taxon>
        <taxon>Burkholderiaceae</taxon>
        <taxon>Limnobacter</taxon>
    </lineage>
</organism>
<dbReference type="RefSeq" id="WP_171100885.1">
    <property type="nucleotide sequence ID" value="NZ_CP053084.1"/>
</dbReference>
<protein>
    <submittedName>
        <fullName evidence="2">Uncharacterized protein</fullName>
    </submittedName>
</protein>
<dbReference type="NCBIfam" id="NF041940">
    <property type="entry name" value="choice_anch_X"/>
    <property type="match status" value="1"/>
</dbReference>
<gene>
    <name evidence="2" type="ORF">HKT17_14035</name>
</gene>
<dbReference type="Proteomes" id="UP000501130">
    <property type="component" value="Chromosome"/>
</dbReference>
<evidence type="ECO:0000313" key="2">
    <source>
        <dbReference type="EMBL" id="QJR30738.1"/>
    </source>
</evidence>
<sequence>MALNKKILSLAVTSLFAFTATVGLNSQQAAMAANNPLSTVTAVEIVNGQRVQYFDLTLNVDWDYDNAMDRKRIQLGTGTNRGGTGDGARPAVVLDRTYVTNLVNQTARTLFVMTNGQHRLRNVYVFKNGKFGQNVDIRVLNVPGRANASAPGWLSDGGLTTNNYITNCNAQNQPDGECAGDENLDPENFVQTGEVIAHELGHYLYALFDEYVDPTDCNPDNPSSPCKDDVARPTAMNNQAAAYRISTTGDYPQSDFARTAHGRAYGESAWQTLVKSPAEDSDTAKEAHGNRRIRFEAFNGVPVPAIGDLKNFTDMANNRDDRLARQTGDGAEVATFAGYDTRLKVIFEGDAMQPAQPRNVLLIDRTLPAATFAEAITAAKGLADRAPSSTRFAIVTVPTQTNGNLSFTNNMEAANKQAIKAGLDALTRVNGTPDLQAAYNQARVFVTGARPTQGETENAANTDTLTLLTLNTTTVPSTLGSTARGDKIAFNVLGFKAPAAMAAAAPAPAQNLQTLATASGGSNNTVKSANEAIKEGNAALMDAMGASEALMTADLSDDPFVASEPLSTTFTVNNAVDGDVVVRWYYNTEDDSKLSFTCADGSEVTKSDLSNEERLATCTIKTDGSKTVMVQTNANAGAVEIEVVSTSQGAAVELSAMIDGGTVASGRPPVLMAKLAGSTPITSATIKVLIFNADSESETPAIPEITLNAQNDNGTNGDNRANDGIYTLNLAGRLPAGNYFVLAEATTDGNSRFSSQGVINASGNTPGTKLVGAPIQRQSEGEFTLDSGAPGVTTTARASNGGGGCTVGNGSDGGLLVLLSLAVLGLIGRGFKALRGRSAR</sequence>